<dbReference type="HOGENOM" id="CLU_2850715_0_0_1"/>
<dbReference type="GeneID" id="19334647"/>
<dbReference type="Proteomes" id="UP000016932">
    <property type="component" value="Unassembled WGS sequence"/>
</dbReference>
<dbReference type="EMBL" id="KB446559">
    <property type="protein sequence ID" value="EME81940.1"/>
    <property type="molecule type" value="Genomic_DNA"/>
</dbReference>
<dbReference type="KEGG" id="pfj:MYCFIDRAFT_182979"/>
<sequence>MRGQEIQATSAVTRFLGSNPRSGNILLLQALARNYSLQLHLERFTALLDWIQFEVPKSANTQTTA</sequence>
<accession>M2YW44</accession>
<name>M2YW44_PSEFD</name>
<dbReference type="VEuPathDB" id="FungiDB:MYCFIDRAFT_182979"/>
<dbReference type="RefSeq" id="XP_007927439.1">
    <property type="nucleotide sequence ID" value="XM_007929248.1"/>
</dbReference>
<evidence type="ECO:0000313" key="1">
    <source>
        <dbReference type="EMBL" id="EME81940.1"/>
    </source>
</evidence>
<organism evidence="1 2">
    <name type="scientific">Pseudocercospora fijiensis (strain CIRAD86)</name>
    <name type="common">Black leaf streak disease fungus</name>
    <name type="synonym">Mycosphaerella fijiensis</name>
    <dbReference type="NCBI Taxonomy" id="383855"/>
    <lineage>
        <taxon>Eukaryota</taxon>
        <taxon>Fungi</taxon>
        <taxon>Dikarya</taxon>
        <taxon>Ascomycota</taxon>
        <taxon>Pezizomycotina</taxon>
        <taxon>Dothideomycetes</taxon>
        <taxon>Dothideomycetidae</taxon>
        <taxon>Mycosphaerellales</taxon>
        <taxon>Mycosphaerellaceae</taxon>
        <taxon>Pseudocercospora</taxon>
    </lineage>
</organism>
<gene>
    <name evidence="1" type="ORF">MYCFIDRAFT_182979</name>
</gene>
<reference evidence="1 2" key="1">
    <citation type="journal article" date="2012" name="PLoS Pathog.">
        <title>Diverse lifestyles and strategies of plant pathogenesis encoded in the genomes of eighteen Dothideomycetes fungi.</title>
        <authorList>
            <person name="Ohm R.A."/>
            <person name="Feau N."/>
            <person name="Henrissat B."/>
            <person name="Schoch C.L."/>
            <person name="Horwitz B.A."/>
            <person name="Barry K.W."/>
            <person name="Condon B.J."/>
            <person name="Copeland A.C."/>
            <person name="Dhillon B."/>
            <person name="Glaser F."/>
            <person name="Hesse C.N."/>
            <person name="Kosti I."/>
            <person name="LaButti K."/>
            <person name="Lindquist E.A."/>
            <person name="Lucas S."/>
            <person name="Salamov A.A."/>
            <person name="Bradshaw R.E."/>
            <person name="Ciuffetti L."/>
            <person name="Hamelin R.C."/>
            <person name="Kema G.H.J."/>
            <person name="Lawrence C."/>
            <person name="Scott J.A."/>
            <person name="Spatafora J.W."/>
            <person name="Turgeon B.G."/>
            <person name="de Wit P.J.G.M."/>
            <person name="Zhong S."/>
            <person name="Goodwin S.B."/>
            <person name="Grigoriev I.V."/>
        </authorList>
    </citation>
    <scope>NUCLEOTIDE SEQUENCE [LARGE SCALE GENOMIC DNA]</scope>
    <source>
        <strain evidence="1 2">CIRAD86</strain>
    </source>
</reference>
<protein>
    <submittedName>
        <fullName evidence="1">Uncharacterized protein</fullName>
    </submittedName>
</protein>
<dbReference type="AlphaFoldDB" id="M2YW44"/>
<keyword evidence="2" id="KW-1185">Reference proteome</keyword>
<proteinExistence type="predicted"/>
<evidence type="ECO:0000313" key="2">
    <source>
        <dbReference type="Proteomes" id="UP000016932"/>
    </source>
</evidence>